<geneLocation type="plasmid" evidence="4">
    <name>ptpro6</name>
</geneLocation>
<keyword evidence="1" id="KW-0175">Coiled coil</keyword>
<dbReference type="Gene3D" id="1.10.287.1490">
    <property type="match status" value="1"/>
</dbReference>
<keyword evidence="3" id="KW-0614">Plasmid</keyword>
<evidence type="ECO:0000256" key="2">
    <source>
        <dbReference type="SAM" id="MobiDB-lite"/>
    </source>
</evidence>
<dbReference type="AlphaFoldDB" id="A0A1U7DDV9"/>
<feature type="coiled-coil region" evidence="1">
    <location>
        <begin position="219"/>
        <end position="317"/>
    </location>
</feature>
<dbReference type="Proteomes" id="UP000186559">
    <property type="component" value="Plasmid pTPRO6"/>
</dbReference>
<name>A0A1U7DDV9_9RHOB</name>
<proteinExistence type="predicted"/>
<feature type="coiled-coil region" evidence="1">
    <location>
        <begin position="353"/>
        <end position="429"/>
    </location>
</feature>
<dbReference type="RefSeq" id="WP_076625986.1">
    <property type="nucleotide sequence ID" value="NZ_BMEW01000010.1"/>
</dbReference>
<dbReference type="KEGG" id="tpro:Ga0080559_TMP5254"/>
<accession>A0A1U7DDV9</accession>
<feature type="coiled-coil region" evidence="1">
    <location>
        <begin position="651"/>
        <end position="678"/>
    </location>
</feature>
<evidence type="ECO:0000313" key="4">
    <source>
        <dbReference type="Proteomes" id="UP000186559"/>
    </source>
</evidence>
<evidence type="ECO:0000313" key="3">
    <source>
        <dbReference type="EMBL" id="APX26354.1"/>
    </source>
</evidence>
<reference evidence="3 4" key="1">
    <citation type="submission" date="2016-03" db="EMBL/GenBank/DDBJ databases">
        <title>Deep-sea bacteria in the southern Pacific.</title>
        <authorList>
            <person name="Tang K."/>
        </authorList>
    </citation>
    <scope>NUCLEOTIDE SEQUENCE [LARGE SCALE GENOMIC DNA]</scope>
    <source>
        <strain evidence="3 4">JLT2016</strain>
        <plasmid evidence="4">Plasmid ptpro6</plasmid>
    </source>
</reference>
<feature type="compositionally biased region" description="Low complexity" evidence="2">
    <location>
        <begin position="700"/>
        <end position="710"/>
    </location>
</feature>
<organism evidence="3 4">
    <name type="scientific">Salipiger profundus</name>
    <dbReference type="NCBI Taxonomy" id="1229727"/>
    <lineage>
        <taxon>Bacteria</taxon>
        <taxon>Pseudomonadati</taxon>
        <taxon>Pseudomonadota</taxon>
        <taxon>Alphaproteobacteria</taxon>
        <taxon>Rhodobacterales</taxon>
        <taxon>Roseobacteraceae</taxon>
        <taxon>Salipiger</taxon>
    </lineage>
</organism>
<sequence length="779" mass="83025">MQDWTQDIAASAAENRLGTVLHIGAGEATELPACLEAGADRVLLVEPDPQQIGALRGPAARDPERVVLIEAALAATTGRVPFQRLNLAALSGLELPGALREIFPGLRVTATPEVDTLSLADLAARIAPDLEGEGGHLLLLDAPQVAELALHGLAEAGLLMRFDQLLLRVSDGPVWAGGGSAETLLEWLRGQGFAVVSQDRADPDFARVVLRLDRAAMATRKLSGENAELRRARDAAQAEIAALQASVEAETEAHEKHRAALEAELSELRGARDAAQAEIVALQASVEAETEAHETRRAALETELSEQREEVGRLSVDLADRDARIATLEADRSERGQEAERLAAELAERDAQATRLTGDLETAQARVATLEAELSGRQDEVDRLTVSLSEREARVDGLSTDLEAAETRAAGFETERDDLAARLETAEAVTAARNERIGELEHQLGQARQAQAETAARIETLEAALAEAGTGRSAAEAEIETLKTRAGAREEWIAELDHGLTAARQAEQAARGELVEKARELTELQARRDEEARLTTQRMARIEELRDKLQAARGETQEARDALQRRTTEAEAAADRAAQESRAQADRVAALETALAELRAAHEGTQAEIAALRAQAEVAGSRADGADARLAEARRDLSLALRAQALGRSDLEDLQGRHMQLRAENAEMQALLEKLTTRLGEAAAFLDRVESEAPGVLAAQEAEPARAMEAPETEAETEAETPESPPAEPARRRAGRKSAPGPAAKAAARAGGKAPAKPGGKSGTKAAAKPGARKKKAEP</sequence>
<keyword evidence="4" id="KW-1185">Reference proteome</keyword>
<protein>
    <submittedName>
        <fullName evidence="3">Response regulator receiver domain/DnaJ domain protein</fullName>
    </submittedName>
</protein>
<feature type="compositionally biased region" description="Acidic residues" evidence="2">
    <location>
        <begin position="711"/>
        <end position="721"/>
    </location>
</feature>
<dbReference type="EMBL" id="CP014802">
    <property type="protein sequence ID" value="APX26354.1"/>
    <property type="molecule type" value="Genomic_DNA"/>
</dbReference>
<gene>
    <name evidence="3" type="ORF">Ga0080559_TMP5254</name>
</gene>
<feature type="region of interest" description="Disordered" evidence="2">
    <location>
        <begin position="550"/>
        <end position="585"/>
    </location>
</feature>
<feature type="compositionally biased region" description="Low complexity" evidence="2">
    <location>
        <begin position="737"/>
        <end position="770"/>
    </location>
</feature>
<feature type="region of interest" description="Disordered" evidence="2">
    <location>
        <begin position="700"/>
        <end position="779"/>
    </location>
</feature>
<evidence type="ECO:0000256" key="1">
    <source>
        <dbReference type="SAM" id="Coils"/>
    </source>
</evidence>